<gene>
    <name evidence="9" type="ORF">COX64_01865</name>
</gene>
<dbReference type="InterPro" id="IPR001189">
    <property type="entry name" value="Mn/Fe_SOD"/>
</dbReference>
<evidence type="ECO:0000256" key="1">
    <source>
        <dbReference type="ARBA" id="ARBA00008714"/>
    </source>
</evidence>
<comment type="catalytic activity">
    <reaction evidence="6">
        <text>2 superoxide + 2 H(+) = H2O2 + O2</text>
        <dbReference type="Rhea" id="RHEA:20696"/>
        <dbReference type="ChEBI" id="CHEBI:15378"/>
        <dbReference type="ChEBI" id="CHEBI:15379"/>
        <dbReference type="ChEBI" id="CHEBI:16240"/>
        <dbReference type="ChEBI" id="CHEBI:18421"/>
        <dbReference type="EC" id="1.15.1.1"/>
    </reaction>
</comment>
<dbReference type="AlphaFoldDB" id="A0A2M7W2E3"/>
<dbReference type="InterPro" id="IPR050265">
    <property type="entry name" value="Fe/Mn_Superoxide_Dismutase"/>
</dbReference>
<evidence type="ECO:0000256" key="2">
    <source>
        <dbReference type="ARBA" id="ARBA00012682"/>
    </source>
</evidence>
<evidence type="ECO:0000256" key="4">
    <source>
        <dbReference type="ARBA" id="ARBA00023002"/>
    </source>
</evidence>
<evidence type="ECO:0000256" key="6">
    <source>
        <dbReference type="RuleBase" id="RU000414"/>
    </source>
</evidence>
<feature type="binding site" evidence="5">
    <location>
        <position position="160"/>
    </location>
    <ligand>
        <name>Mn(2+)</name>
        <dbReference type="ChEBI" id="CHEBI:29035"/>
    </ligand>
</feature>
<dbReference type="FunFam" id="3.55.40.20:FF:000004">
    <property type="entry name" value="Superoxide dismutase [Fe]"/>
    <property type="match status" value="1"/>
</dbReference>
<dbReference type="PANTHER" id="PTHR11404">
    <property type="entry name" value="SUPEROXIDE DISMUTASE 2"/>
    <property type="match status" value="1"/>
</dbReference>
<comment type="caution">
    <text evidence="9">The sequence shown here is derived from an EMBL/GenBank/DDBJ whole genome shotgun (WGS) entry which is preliminary data.</text>
</comment>
<evidence type="ECO:0000256" key="5">
    <source>
        <dbReference type="PIRSR" id="PIRSR000349-1"/>
    </source>
</evidence>
<dbReference type="Gene3D" id="1.10.287.990">
    <property type="entry name" value="Fe,Mn superoxide dismutase (SOD) domain"/>
    <property type="match status" value="1"/>
</dbReference>
<keyword evidence="4 6" id="KW-0560">Oxidoreductase</keyword>
<feature type="binding site" evidence="5">
    <location>
        <position position="27"/>
    </location>
    <ligand>
        <name>Mn(2+)</name>
        <dbReference type="ChEBI" id="CHEBI:29035"/>
    </ligand>
</feature>
<dbReference type="Pfam" id="PF02777">
    <property type="entry name" value="Sod_Fe_C"/>
    <property type="match status" value="1"/>
</dbReference>
<keyword evidence="3 5" id="KW-0479">Metal-binding</keyword>
<evidence type="ECO:0000259" key="7">
    <source>
        <dbReference type="Pfam" id="PF00081"/>
    </source>
</evidence>
<dbReference type="PROSITE" id="PS00088">
    <property type="entry name" value="SOD_MN"/>
    <property type="match status" value="1"/>
</dbReference>
<comment type="function">
    <text evidence="6">Destroys radicals which are normally produced within the cells and which are toxic to biological systems.</text>
</comment>
<evidence type="ECO:0000259" key="8">
    <source>
        <dbReference type="Pfam" id="PF02777"/>
    </source>
</evidence>
<dbReference type="SUPFAM" id="SSF54719">
    <property type="entry name" value="Fe,Mn superoxide dismutase (SOD), C-terminal domain"/>
    <property type="match status" value="1"/>
</dbReference>
<dbReference type="Pfam" id="PF00081">
    <property type="entry name" value="Sod_Fe_N"/>
    <property type="match status" value="1"/>
</dbReference>
<sequence>MRYELAPLPYTYEALEPVISKEIMKLHHDKHHAAYVAGANTALEKLEKNRAGELPDLDIKATLRDLSFHVSGHLLHELFWSIMRPVGSEYKPIPALEEAIIKSFGTFEAFQKQFSSVAKSVEGSGWAVLYATPTKELVMMSIEKHNLNHLPAFTPVLALDVWEHAYYLDYRNDRAAYVDKWWSIVNWDEVAKRISEVSVL</sequence>
<dbReference type="InterPro" id="IPR019833">
    <property type="entry name" value="Mn/Fe_SOD_BS"/>
</dbReference>
<dbReference type="EC" id="1.15.1.1" evidence="2 6"/>
<dbReference type="FunFam" id="1.10.287.990:FF:000001">
    <property type="entry name" value="Superoxide dismutase"/>
    <property type="match status" value="1"/>
</dbReference>
<protein>
    <recommendedName>
        <fullName evidence="2 6">Superoxide dismutase</fullName>
        <ecNumber evidence="2 6">1.15.1.1</ecNumber>
    </recommendedName>
</protein>
<dbReference type="InterPro" id="IPR019831">
    <property type="entry name" value="Mn/Fe_SOD_N"/>
</dbReference>
<dbReference type="Proteomes" id="UP000228952">
    <property type="component" value="Unassembled WGS sequence"/>
</dbReference>
<feature type="domain" description="Manganese/iron superoxide dismutase N-terminal" evidence="7">
    <location>
        <begin position="2"/>
        <end position="83"/>
    </location>
</feature>
<evidence type="ECO:0000256" key="3">
    <source>
        <dbReference type="ARBA" id="ARBA00022723"/>
    </source>
</evidence>
<comment type="similarity">
    <text evidence="1 6">Belongs to the iron/manganese superoxide dismutase family.</text>
</comment>
<dbReference type="GO" id="GO:0004784">
    <property type="term" value="F:superoxide dismutase activity"/>
    <property type="evidence" value="ECO:0007669"/>
    <property type="project" value="UniProtKB-EC"/>
</dbReference>
<dbReference type="SUPFAM" id="SSF46609">
    <property type="entry name" value="Fe,Mn superoxide dismutase (SOD), N-terminal domain"/>
    <property type="match status" value="1"/>
</dbReference>
<name>A0A2M7W2E3_9BACT</name>
<feature type="binding site" evidence="5">
    <location>
        <position position="164"/>
    </location>
    <ligand>
        <name>Mn(2+)</name>
        <dbReference type="ChEBI" id="CHEBI:29035"/>
    </ligand>
</feature>
<dbReference type="EMBL" id="PFQB01000045">
    <property type="protein sequence ID" value="PJA14567.1"/>
    <property type="molecule type" value="Genomic_DNA"/>
</dbReference>
<reference evidence="10" key="1">
    <citation type="submission" date="2017-09" db="EMBL/GenBank/DDBJ databases">
        <title>Depth-based differentiation of microbial function through sediment-hosted aquifers and enrichment of novel symbionts in the deep terrestrial subsurface.</title>
        <authorList>
            <person name="Probst A.J."/>
            <person name="Ladd B."/>
            <person name="Jarett J.K."/>
            <person name="Geller-Mcgrath D.E."/>
            <person name="Sieber C.M.K."/>
            <person name="Emerson J.B."/>
            <person name="Anantharaman K."/>
            <person name="Thomas B.C."/>
            <person name="Malmstrom R."/>
            <person name="Stieglmeier M."/>
            <person name="Klingl A."/>
            <person name="Woyke T."/>
            <person name="Ryan C.M."/>
            <person name="Banfield J.F."/>
        </authorList>
    </citation>
    <scope>NUCLEOTIDE SEQUENCE [LARGE SCALE GENOMIC DNA]</scope>
</reference>
<accession>A0A2M7W2E3</accession>
<dbReference type="GO" id="GO:0046872">
    <property type="term" value="F:metal ion binding"/>
    <property type="evidence" value="ECO:0007669"/>
    <property type="project" value="UniProtKB-KW"/>
</dbReference>
<dbReference type="Gene3D" id="3.55.40.20">
    <property type="entry name" value="Iron/manganese superoxide dismutase, C-terminal domain"/>
    <property type="match status" value="1"/>
</dbReference>
<feature type="domain" description="Manganese/iron superoxide dismutase C-terminal" evidence="8">
    <location>
        <begin position="95"/>
        <end position="193"/>
    </location>
</feature>
<proteinExistence type="inferred from homology"/>
<dbReference type="InterPro" id="IPR019832">
    <property type="entry name" value="Mn/Fe_SOD_C"/>
</dbReference>
<organism evidence="9 10">
    <name type="scientific">Candidatus Dojkabacteria bacterium CG_4_10_14_0_2_um_filter_Dojkabacteria_WS6_41_15</name>
    <dbReference type="NCBI Taxonomy" id="2014249"/>
    <lineage>
        <taxon>Bacteria</taxon>
        <taxon>Candidatus Dojkabacteria</taxon>
    </lineage>
</organism>
<evidence type="ECO:0000313" key="9">
    <source>
        <dbReference type="EMBL" id="PJA14567.1"/>
    </source>
</evidence>
<dbReference type="PANTHER" id="PTHR11404:SF6">
    <property type="entry name" value="SUPEROXIDE DISMUTASE [MN], MITOCHONDRIAL"/>
    <property type="match status" value="1"/>
</dbReference>
<evidence type="ECO:0000313" key="10">
    <source>
        <dbReference type="Proteomes" id="UP000228952"/>
    </source>
</evidence>
<dbReference type="InterPro" id="IPR036314">
    <property type="entry name" value="SOD_C_sf"/>
</dbReference>
<dbReference type="InterPro" id="IPR036324">
    <property type="entry name" value="Mn/Fe_SOD_N_sf"/>
</dbReference>
<feature type="binding site" evidence="5">
    <location>
        <position position="76"/>
    </location>
    <ligand>
        <name>Mn(2+)</name>
        <dbReference type="ChEBI" id="CHEBI:29035"/>
    </ligand>
</feature>
<dbReference type="PRINTS" id="PR01703">
    <property type="entry name" value="MNSODISMTASE"/>
</dbReference>
<dbReference type="PIRSF" id="PIRSF000349">
    <property type="entry name" value="SODismutase"/>
    <property type="match status" value="1"/>
</dbReference>